<dbReference type="EMBL" id="FOOX01000008">
    <property type="protein sequence ID" value="SFG72660.1"/>
    <property type="molecule type" value="Genomic_DNA"/>
</dbReference>
<dbReference type="Gene3D" id="1.10.10.1100">
    <property type="entry name" value="BFD-like [2Fe-2S]-binding domain"/>
    <property type="match status" value="1"/>
</dbReference>
<reference evidence="4" key="1">
    <citation type="submission" date="2016-10" db="EMBL/GenBank/DDBJ databases">
        <authorList>
            <person name="Varghese N."/>
            <person name="Submissions S."/>
        </authorList>
    </citation>
    <scope>NUCLEOTIDE SEQUENCE [LARGE SCALE GENOMIC DNA]</scope>
    <source>
        <strain evidence="4">DSM 17038</strain>
    </source>
</reference>
<dbReference type="Pfam" id="PF17806">
    <property type="entry name" value="SO_alpha_A3"/>
    <property type="match status" value="1"/>
</dbReference>
<dbReference type="GO" id="GO:0016491">
    <property type="term" value="F:oxidoreductase activity"/>
    <property type="evidence" value="ECO:0007669"/>
    <property type="project" value="UniProtKB-KW"/>
</dbReference>
<dbReference type="PANTHER" id="PTHR42949">
    <property type="entry name" value="ANAEROBIC GLYCEROL-3-PHOSPHATE DEHYDROGENASE SUBUNIT B"/>
    <property type="match status" value="1"/>
</dbReference>
<evidence type="ECO:0000256" key="1">
    <source>
        <dbReference type="ARBA" id="ARBA00023002"/>
    </source>
</evidence>
<dbReference type="InterPro" id="IPR051691">
    <property type="entry name" value="Metab_Enz_Cyan_OpOx_G3PDH"/>
</dbReference>
<dbReference type="AlphaFoldDB" id="A0A1I2U6A8"/>
<dbReference type="RefSeq" id="WP_092471723.1">
    <property type="nucleotide sequence ID" value="NZ_FOOX01000008.1"/>
</dbReference>
<evidence type="ECO:0000313" key="4">
    <source>
        <dbReference type="Proteomes" id="UP000199337"/>
    </source>
</evidence>
<proteinExistence type="predicted"/>
<dbReference type="InterPro" id="IPR041854">
    <property type="entry name" value="BFD-like_2Fe2S-bd_dom_sf"/>
</dbReference>
<accession>A0A1I2U6A8</accession>
<gene>
    <name evidence="3" type="ORF">SAMN05660649_02527</name>
</gene>
<organism evidence="3 4">
    <name type="scientific">Desulfotruncus arcticus DSM 17038</name>
    <dbReference type="NCBI Taxonomy" id="1121424"/>
    <lineage>
        <taxon>Bacteria</taxon>
        <taxon>Bacillati</taxon>
        <taxon>Bacillota</taxon>
        <taxon>Clostridia</taxon>
        <taxon>Eubacteriales</taxon>
        <taxon>Desulfallaceae</taxon>
        <taxon>Desulfotruncus</taxon>
    </lineage>
</organism>
<feature type="domain" description="SoxA A3" evidence="2">
    <location>
        <begin position="21"/>
        <end position="100"/>
    </location>
</feature>
<dbReference type="Proteomes" id="UP000199337">
    <property type="component" value="Unassembled WGS sequence"/>
</dbReference>
<evidence type="ECO:0000259" key="2">
    <source>
        <dbReference type="Pfam" id="PF17806"/>
    </source>
</evidence>
<dbReference type="PANTHER" id="PTHR42949:SF3">
    <property type="entry name" value="ANAEROBIC GLYCEROL-3-PHOSPHATE DEHYDROGENASE SUBUNIT B"/>
    <property type="match status" value="1"/>
</dbReference>
<dbReference type="OrthoDB" id="9801699at2"/>
<keyword evidence="1" id="KW-0560">Oxidoreductase</keyword>
<sequence length="105" mass="11408">MTECNCSSPKEHKEQKDVTVVCRCEDITLEQIRAYIGKGITDLEQLKRLLRVGMGPCQGRTCTPLIMREIAAAAGKPLAEVPLTTFRPPTAPVKLGVLAGGEQDD</sequence>
<keyword evidence="4" id="KW-1185">Reference proteome</keyword>
<dbReference type="CDD" id="cd19946">
    <property type="entry name" value="GlpA-like_Fer2_BFD-like"/>
    <property type="match status" value="1"/>
</dbReference>
<protein>
    <submittedName>
        <fullName evidence="3">BFD-like [2Fe-2S] binding domain-containing protein</fullName>
    </submittedName>
</protein>
<dbReference type="InterPro" id="IPR041117">
    <property type="entry name" value="SoxA_A3"/>
</dbReference>
<evidence type="ECO:0000313" key="3">
    <source>
        <dbReference type="EMBL" id="SFG72660.1"/>
    </source>
</evidence>
<dbReference type="STRING" id="341036.SAMN05660649_02527"/>
<name>A0A1I2U6A8_9FIRM</name>